<protein>
    <recommendedName>
        <fullName evidence="2">Two component regulator three Y domain-containing protein</fullName>
    </recommendedName>
</protein>
<dbReference type="InterPro" id="IPR015943">
    <property type="entry name" value="WD40/YVTN_repeat-like_dom_sf"/>
</dbReference>
<sequence length="282" mass="31794">SIYPEGPLDNNIFSIENFNNDLWVTFGEYSLYYNPHPLKYKGISNYNSNWNNIVYDSLPSNSVNLNSISIDPFNNNHIFISSFHGGLLEIIDSEIVNLLDNTNSPLESIEISDPDYTSVRISDTEFDDSGVLWILNSRVDNPLKSFNSNSGQWRSYDFTEIIPDGLNDELGFSDIEIGQLGNKWIGGLRSGLIGFNENSGSPLLKNIDDWEQANLPSPYVRSLAVDNNNHLWIGTVEGLRVLYNTTNFFESNVITQPIVILEDGIPKELLEQQFISDIEVDG</sequence>
<feature type="non-terminal residue" evidence="1">
    <location>
        <position position="282"/>
    </location>
</feature>
<name>A0A382VTW8_9ZZZZ</name>
<evidence type="ECO:0000313" key="1">
    <source>
        <dbReference type="EMBL" id="SVD49952.1"/>
    </source>
</evidence>
<organism evidence="1">
    <name type="scientific">marine metagenome</name>
    <dbReference type="NCBI Taxonomy" id="408172"/>
    <lineage>
        <taxon>unclassified sequences</taxon>
        <taxon>metagenomes</taxon>
        <taxon>ecological metagenomes</taxon>
    </lineage>
</organism>
<dbReference type="Gene3D" id="2.130.10.10">
    <property type="entry name" value="YVTN repeat-like/Quinoprotein amine dehydrogenase"/>
    <property type="match status" value="1"/>
</dbReference>
<dbReference type="AlphaFoldDB" id="A0A382VTW8"/>
<gene>
    <name evidence="1" type="ORF">METZ01_LOCUS402806</name>
</gene>
<proteinExistence type="predicted"/>
<dbReference type="InterPro" id="IPR011110">
    <property type="entry name" value="Reg_prop"/>
</dbReference>
<accession>A0A382VTW8</accession>
<feature type="non-terminal residue" evidence="1">
    <location>
        <position position="1"/>
    </location>
</feature>
<dbReference type="Pfam" id="PF07494">
    <property type="entry name" value="Reg_prop"/>
    <property type="match status" value="1"/>
</dbReference>
<reference evidence="1" key="1">
    <citation type="submission" date="2018-05" db="EMBL/GenBank/DDBJ databases">
        <authorList>
            <person name="Lanie J.A."/>
            <person name="Ng W.-L."/>
            <person name="Kazmierczak K.M."/>
            <person name="Andrzejewski T.M."/>
            <person name="Davidsen T.M."/>
            <person name="Wayne K.J."/>
            <person name="Tettelin H."/>
            <person name="Glass J.I."/>
            <person name="Rusch D."/>
            <person name="Podicherti R."/>
            <person name="Tsui H.-C.T."/>
            <person name="Winkler M.E."/>
        </authorList>
    </citation>
    <scope>NUCLEOTIDE SEQUENCE</scope>
</reference>
<evidence type="ECO:0008006" key="2">
    <source>
        <dbReference type="Google" id="ProtNLM"/>
    </source>
</evidence>
<dbReference type="EMBL" id="UINC01154583">
    <property type="protein sequence ID" value="SVD49952.1"/>
    <property type="molecule type" value="Genomic_DNA"/>
</dbReference>